<dbReference type="EMBL" id="CAADEW010000057">
    <property type="protein sequence ID" value="VFJ55936.1"/>
    <property type="molecule type" value="Genomic_DNA"/>
</dbReference>
<reference evidence="1" key="1">
    <citation type="submission" date="2019-02" db="EMBL/GenBank/DDBJ databases">
        <authorList>
            <person name="Gruber-Vodicka R. H."/>
            <person name="Seah K. B. B."/>
        </authorList>
    </citation>
    <scope>NUCLEOTIDE SEQUENCE</scope>
    <source>
        <strain evidence="1">BECK_BZ15</strain>
    </source>
</reference>
<proteinExistence type="predicted"/>
<sequence length="108" mass="12184">MYEIRHYITEDGKDTYLDWQLSIRDRKARIAIDRRVNRMERGNFGDRRFCAGMECGSCVSIPAPDIGSITRRLVSGSFCCCAVATSGHRRRISIVPANTGEIGREGEK</sequence>
<evidence type="ECO:0000313" key="1">
    <source>
        <dbReference type="EMBL" id="VFJ55936.1"/>
    </source>
</evidence>
<protein>
    <submittedName>
        <fullName evidence="1">Uncharacterized protein</fullName>
    </submittedName>
</protein>
<name>A0A450SPY3_9GAMM</name>
<accession>A0A450SPY3</accession>
<organism evidence="1">
    <name type="scientific">Candidatus Kentrum sp. FW</name>
    <dbReference type="NCBI Taxonomy" id="2126338"/>
    <lineage>
        <taxon>Bacteria</taxon>
        <taxon>Pseudomonadati</taxon>
        <taxon>Pseudomonadota</taxon>
        <taxon>Gammaproteobacteria</taxon>
        <taxon>Candidatus Kentrum</taxon>
    </lineage>
</organism>
<dbReference type="AlphaFoldDB" id="A0A450SPY3"/>
<gene>
    <name evidence="1" type="ORF">BECKFW1821A_GA0114235_105719</name>
</gene>